<keyword evidence="5" id="KW-0812">Transmembrane</keyword>
<dbReference type="GO" id="GO:0015288">
    <property type="term" value="F:porin activity"/>
    <property type="evidence" value="ECO:0007669"/>
    <property type="project" value="UniProtKB-KW"/>
</dbReference>
<evidence type="ECO:0000256" key="7">
    <source>
        <dbReference type="ARBA" id="ARBA00023065"/>
    </source>
</evidence>
<keyword evidence="4" id="KW-1134">Transmembrane beta strand</keyword>
<protein>
    <submittedName>
        <fullName evidence="13">Outer membrane protein porin</fullName>
    </submittedName>
</protein>
<dbReference type="Pfam" id="PF13609">
    <property type="entry name" value="Porin_4"/>
    <property type="match status" value="1"/>
</dbReference>
<evidence type="ECO:0000256" key="10">
    <source>
        <dbReference type="ARBA" id="ARBA00023237"/>
    </source>
</evidence>
<dbReference type="KEGG" id="bcai:K788_0005049"/>
<evidence type="ECO:0000313" key="13">
    <source>
        <dbReference type="EMBL" id="ALL69466.1"/>
    </source>
</evidence>
<feature type="region of interest" description="Disordered" evidence="11">
    <location>
        <begin position="1"/>
        <end position="20"/>
    </location>
</feature>
<dbReference type="GO" id="GO:0009279">
    <property type="term" value="C:cell outer membrane"/>
    <property type="evidence" value="ECO:0007669"/>
    <property type="project" value="UniProtKB-SubCell"/>
</dbReference>
<keyword evidence="7" id="KW-0406">Ion transport</keyword>
<dbReference type="Proteomes" id="UP000019146">
    <property type="component" value="Plasmid unnamed"/>
</dbReference>
<dbReference type="GO" id="GO:0046930">
    <property type="term" value="C:pore complex"/>
    <property type="evidence" value="ECO:0007669"/>
    <property type="project" value="UniProtKB-KW"/>
</dbReference>
<evidence type="ECO:0000256" key="4">
    <source>
        <dbReference type="ARBA" id="ARBA00022452"/>
    </source>
</evidence>
<evidence type="ECO:0000256" key="6">
    <source>
        <dbReference type="ARBA" id="ARBA00022729"/>
    </source>
</evidence>
<organism evidence="13 14">
    <name type="scientific">Paraburkholderia caribensis MBA4</name>
    <dbReference type="NCBI Taxonomy" id="1323664"/>
    <lineage>
        <taxon>Bacteria</taxon>
        <taxon>Pseudomonadati</taxon>
        <taxon>Pseudomonadota</taxon>
        <taxon>Betaproteobacteria</taxon>
        <taxon>Burkholderiales</taxon>
        <taxon>Burkholderiaceae</taxon>
        <taxon>Paraburkholderia</taxon>
    </lineage>
</organism>
<geneLocation type="plasmid" evidence="14"/>
<dbReference type="PANTHER" id="PTHR34501">
    <property type="entry name" value="PROTEIN YDDL-RELATED"/>
    <property type="match status" value="1"/>
</dbReference>
<gene>
    <name evidence="13" type="ORF">K788_0005049</name>
</gene>
<name>A0A0P0RKV0_9BURK</name>
<evidence type="ECO:0000256" key="1">
    <source>
        <dbReference type="ARBA" id="ARBA00004571"/>
    </source>
</evidence>
<accession>A0A0P0RKV0</accession>
<evidence type="ECO:0000313" key="14">
    <source>
        <dbReference type="Proteomes" id="UP000019146"/>
    </source>
</evidence>
<keyword evidence="13" id="KW-0614">Plasmid</keyword>
<keyword evidence="3" id="KW-0813">Transport</keyword>
<dbReference type="CDD" id="cd00342">
    <property type="entry name" value="gram_neg_porins"/>
    <property type="match status" value="1"/>
</dbReference>
<dbReference type="GO" id="GO:0006811">
    <property type="term" value="P:monoatomic ion transport"/>
    <property type="evidence" value="ECO:0007669"/>
    <property type="project" value="UniProtKB-KW"/>
</dbReference>
<evidence type="ECO:0000259" key="12">
    <source>
        <dbReference type="Pfam" id="PF13609"/>
    </source>
</evidence>
<reference evidence="13 14" key="1">
    <citation type="journal article" date="2014" name="Genome Announc.">
        <title>Draft Genome Sequence of the Haloacid-Degrading Burkholderia caribensis Strain MBA4.</title>
        <authorList>
            <person name="Pan Y."/>
            <person name="Kong K.F."/>
            <person name="Tsang J.S."/>
        </authorList>
    </citation>
    <scope>NUCLEOTIDE SEQUENCE [LARGE SCALE GENOMIC DNA]</scope>
    <source>
        <strain evidence="13 14">MBA4</strain>
        <plasmid evidence="14">Plasmid</plasmid>
    </source>
</reference>
<comment type="subunit">
    <text evidence="2">Homotrimer.</text>
</comment>
<dbReference type="InterPro" id="IPR033900">
    <property type="entry name" value="Gram_neg_porin_domain"/>
</dbReference>
<evidence type="ECO:0000256" key="3">
    <source>
        <dbReference type="ARBA" id="ARBA00022448"/>
    </source>
</evidence>
<dbReference type="EMBL" id="CP012748">
    <property type="protein sequence ID" value="ALL69466.1"/>
    <property type="molecule type" value="Genomic_DNA"/>
</dbReference>
<feature type="domain" description="Porin" evidence="12">
    <location>
        <begin position="28"/>
        <end position="365"/>
    </location>
</feature>
<evidence type="ECO:0000256" key="8">
    <source>
        <dbReference type="ARBA" id="ARBA00023114"/>
    </source>
</evidence>
<keyword evidence="8" id="KW-0626">Porin</keyword>
<sequence>MGAALLRGSSHRSNQQPGKKMKRTWVMAAIAASYACHAQAQNTVTLYGVIDAGLSYTNNQKGSSAWQAGSGDVTGSHWGMLAREDLGGGTKAVLQLENGFSVMNGTLRQGGRLFGYQAYTGLSNDRFGTLTLGRQYDSVVDYLAPLSFTGHRPGGNNLSTHPYDNDNLNNSFRVNNSVKFASNNYAGVKFGALYGFSNEAGGFDDNRLYSFGTSYDAGPLRLGAGYFQANNGGSSNTNGALTLTDRTFIAARQRTYGAGGNYSIGAATFGVVWTRTQLGGLATLNGANSLGLVANGEGMSFSNYELNASYSLTPTIALNGEYTYTSGSMSNATGQHHPKWQEVSVQTDYFLSKRTDLYVQASYQHISSDGSGLTADISGQSPSSNDQQVVVAVGMRHRF</sequence>
<evidence type="ECO:0000256" key="11">
    <source>
        <dbReference type="SAM" id="MobiDB-lite"/>
    </source>
</evidence>
<dbReference type="InterPro" id="IPR023614">
    <property type="entry name" value="Porin_dom_sf"/>
</dbReference>
<proteinExistence type="predicted"/>
<keyword evidence="9" id="KW-0472">Membrane</keyword>
<evidence type="ECO:0000256" key="2">
    <source>
        <dbReference type="ARBA" id="ARBA00011233"/>
    </source>
</evidence>
<dbReference type="SUPFAM" id="SSF56935">
    <property type="entry name" value="Porins"/>
    <property type="match status" value="1"/>
</dbReference>
<evidence type="ECO:0000256" key="9">
    <source>
        <dbReference type="ARBA" id="ARBA00023136"/>
    </source>
</evidence>
<dbReference type="PANTHER" id="PTHR34501:SF9">
    <property type="entry name" value="MAJOR OUTER MEMBRANE PROTEIN P.IA"/>
    <property type="match status" value="1"/>
</dbReference>
<dbReference type="AlphaFoldDB" id="A0A0P0RKV0"/>
<keyword evidence="10" id="KW-0998">Cell outer membrane</keyword>
<evidence type="ECO:0000256" key="5">
    <source>
        <dbReference type="ARBA" id="ARBA00022692"/>
    </source>
</evidence>
<keyword evidence="6" id="KW-0732">Signal</keyword>
<comment type="subcellular location">
    <subcellularLocation>
        <location evidence="1">Cell outer membrane</location>
        <topology evidence="1">Multi-pass membrane protein</topology>
    </subcellularLocation>
</comment>
<dbReference type="Gene3D" id="2.40.160.10">
    <property type="entry name" value="Porin"/>
    <property type="match status" value="1"/>
</dbReference>
<dbReference type="InterPro" id="IPR050298">
    <property type="entry name" value="Gram-neg_bact_OMP"/>
</dbReference>